<dbReference type="EMBL" id="MGIT01000003">
    <property type="protein sequence ID" value="OGM92709.1"/>
    <property type="molecule type" value="Genomic_DNA"/>
</dbReference>
<sequence>MLTPEQICTMEEMTGIPIDLIVSGLGLLPPSPVKPVGTFEEALEKYRHVPHGSREEADLILTWLALCTTAKQARMVFHYAPNKSVIQAEALHAWRKLSATEIERATDLAEACEAQVNAPLKSPESLAAMRKRLSFCTTLAEMLEAYRSVPHGSREKAEAIKAIATLFTS</sequence>
<dbReference type="Proteomes" id="UP000176422">
    <property type="component" value="Unassembled WGS sequence"/>
</dbReference>
<accession>A0A1F8DXA7</accession>
<gene>
    <name evidence="1" type="ORF">A2372_00740</name>
</gene>
<evidence type="ECO:0000313" key="1">
    <source>
        <dbReference type="EMBL" id="OGM92709.1"/>
    </source>
</evidence>
<comment type="caution">
    <text evidence="1">The sequence shown here is derived from an EMBL/GenBank/DDBJ whole genome shotgun (WGS) entry which is preliminary data.</text>
</comment>
<reference evidence="1 2" key="1">
    <citation type="journal article" date="2016" name="Nat. Commun.">
        <title>Thousands of microbial genomes shed light on interconnected biogeochemical processes in an aquifer system.</title>
        <authorList>
            <person name="Anantharaman K."/>
            <person name="Brown C.T."/>
            <person name="Hug L.A."/>
            <person name="Sharon I."/>
            <person name="Castelle C.J."/>
            <person name="Probst A.J."/>
            <person name="Thomas B.C."/>
            <person name="Singh A."/>
            <person name="Wilkins M.J."/>
            <person name="Karaoz U."/>
            <person name="Brodie E.L."/>
            <person name="Williams K.H."/>
            <person name="Hubbard S.S."/>
            <person name="Banfield J.F."/>
        </authorList>
    </citation>
    <scope>NUCLEOTIDE SEQUENCE [LARGE SCALE GENOMIC DNA]</scope>
</reference>
<dbReference type="AlphaFoldDB" id="A0A1F8DXA7"/>
<proteinExistence type="predicted"/>
<organism evidence="1 2">
    <name type="scientific">Candidatus Wolfebacteria bacterium RIFOXYB1_FULL_54_12</name>
    <dbReference type="NCBI Taxonomy" id="1802559"/>
    <lineage>
        <taxon>Bacteria</taxon>
        <taxon>Candidatus Wolfeibacteriota</taxon>
    </lineage>
</organism>
<protein>
    <submittedName>
        <fullName evidence="1">Uncharacterized protein</fullName>
    </submittedName>
</protein>
<evidence type="ECO:0000313" key="2">
    <source>
        <dbReference type="Proteomes" id="UP000176422"/>
    </source>
</evidence>
<name>A0A1F8DXA7_9BACT</name>